<evidence type="ECO:0000313" key="2">
    <source>
        <dbReference type="Proteomes" id="UP000188268"/>
    </source>
</evidence>
<sequence length="61" mass="6710">MANWAAEMTLGCVYEGSIVMEDSLIERRPYHRNCGCALHKLKGPRAMPFISALPMATGLSL</sequence>
<dbReference type="OrthoDB" id="1696465at2759"/>
<dbReference type="PANTHER" id="PTHR35121">
    <property type="entry name" value="HOMEODOMAIN PROTEIN 8, PUTATIVE-RELATED"/>
    <property type="match status" value="1"/>
</dbReference>
<dbReference type="AlphaFoldDB" id="A0A1R3G2J4"/>
<dbReference type="PANTHER" id="PTHR35121:SF4">
    <property type="entry name" value="SWIM-TYPE DOMAIN-CONTAINING PROTEIN"/>
    <property type="match status" value="1"/>
</dbReference>
<accession>A0A1R3G2J4</accession>
<proteinExistence type="predicted"/>
<dbReference type="Proteomes" id="UP000188268">
    <property type="component" value="Unassembled WGS sequence"/>
</dbReference>
<evidence type="ECO:0000313" key="1">
    <source>
        <dbReference type="EMBL" id="OMO52285.1"/>
    </source>
</evidence>
<comment type="caution">
    <text evidence="1">The sequence shown here is derived from an EMBL/GenBank/DDBJ whole genome shotgun (WGS) entry which is preliminary data.</text>
</comment>
<name>A0A1R3G2J4_COCAP</name>
<reference evidence="1 2" key="1">
    <citation type="submission" date="2013-09" db="EMBL/GenBank/DDBJ databases">
        <title>Corchorus capsularis genome sequencing.</title>
        <authorList>
            <person name="Alam M."/>
            <person name="Haque M.S."/>
            <person name="Islam M.S."/>
            <person name="Emdad E.M."/>
            <person name="Islam M.M."/>
            <person name="Ahmed B."/>
            <person name="Halim A."/>
            <person name="Hossen Q.M.M."/>
            <person name="Hossain M.Z."/>
            <person name="Ahmed R."/>
            <person name="Khan M.M."/>
            <person name="Islam R."/>
            <person name="Rashid M.M."/>
            <person name="Khan S.A."/>
            <person name="Rahman M.S."/>
            <person name="Alam M."/>
        </authorList>
    </citation>
    <scope>NUCLEOTIDE SEQUENCE [LARGE SCALE GENOMIC DNA]</scope>
    <source>
        <strain evidence="2">cv. CVL-1</strain>
        <tissue evidence="1">Whole seedling</tissue>
    </source>
</reference>
<organism evidence="1 2">
    <name type="scientific">Corchorus capsularis</name>
    <name type="common">Jute</name>
    <dbReference type="NCBI Taxonomy" id="210143"/>
    <lineage>
        <taxon>Eukaryota</taxon>
        <taxon>Viridiplantae</taxon>
        <taxon>Streptophyta</taxon>
        <taxon>Embryophyta</taxon>
        <taxon>Tracheophyta</taxon>
        <taxon>Spermatophyta</taxon>
        <taxon>Magnoliopsida</taxon>
        <taxon>eudicotyledons</taxon>
        <taxon>Gunneridae</taxon>
        <taxon>Pentapetalae</taxon>
        <taxon>rosids</taxon>
        <taxon>malvids</taxon>
        <taxon>Malvales</taxon>
        <taxon>Malvaceae</taxon>
        <taxon>Grewioideae</taxon>
        <taxon>Apeibeae</taxon>
        <taxon>Corchorus</taxon>
    </lineage>
</organism>
<dbReference type="Gramene" id="OMO52285">
    <property type="protein sequence ID" value="OMO52285"/>
    <property type="gene ID" value="CCACVL1_29279"/>
</dbReference>
<protein>
    <submittedName>
        <fullName evidence="1">Uncharacterized protein</fullName>
    </submittedName>
</protein>
<gene>
    <name evidence="1" type="ORF">CCACVL1_29279</name>
</gene>
<keyword evidence="2" id="KW-1185">Reference proteome</keyword>
<dbReference type="EMBL" id="AWWV01015530">
    <property type="protein sequence ID" value="OMO52285.1"/>
    <property type="molecule type" value="Genomic_DNA"/>
</dbReference>